<evidence type="ECO:0000313" key="2">
    <source>
        <dbReference type="EMBL" id="KRZ46412.1"/>
    </source>
</evidence>
<proteinExistence type="predicted"/>
<comment type="caution">
    <text evidence="2">The sequence shown here is derived from an EMBL/GenBank/DDBJ whole genome shotgun (WGS) entry which is preliminary data.</text>
</comment>
<organism evidence="2 3">
    <name type="scientific">Trichinella pseudospiralis</name>
    <name type="common">Parasitic roundworm</name>
    <dbReference type="NCBI Taxonomy" id="6337"/>
    <lineage>
        <taxon>Eukaryota</taxon>
        <taxon>Metazoa</taxon>
        <taxon>Ecdysozoa</taxon>
        <taxon>Nematoda</taxon>
        <taxon>Enoplea</taxon>
        <taxon>Dorylaimia</taxon>
        <taxon>Trichinellida</taxon>
        <taxon>Trichinellidae</taxon>
        <taxon>Trichinella</taxon>
    </lineage>
</organism>
<keyword evidence="1" id="KW-0812">Transmembrane</keyword>
<protein>
    <submittedName>
        <fullName evidence="2">Uncharacterized protein</fullName>
    </submittedName>
</protein>
<evidence type="ECO:0000256" key="1">
    <source>
        <dbReference type="SAM" id="Phobius"/>
    </source>
</evidence>
<feature type="transmembrane region" description="Helical" evidence="1">
    <location>
        <begin position="80"/>
        <end position="102"/>
    </location>
</feature>
<gene>
    <name evidence="2" type="ORF">T4C_3680</name>
</gene>
<dbReference type="AlphaFoldDB" id="A0A0V1KHA9"/>
<keyword evidence="1" id="KW-1133">Transmembrane helix</keyword>
<dbReference type="Proteomes" id="UP000054826">
    <property type="component" value="Unassembled WGS sequence"/>
</dbReference>
<dbReference type="EMBL" id="JYDV01000001">
    <property type="protein sequence ID" value="KRZ46412.1"/>
    <property type="molecule type" value="Genomic_DNA"/>
</dbReference>
<reference evidence="2 3" key="1">
    <citation type="submission" date="2015-01" db="EMBL/GenBank/DDBJ databases">
        <title>Evolution of Trichinella species and genotypes.</title>
        <authorList>
            <person name="Korhonen P.K."/>
            <person name="Edoardo P."/>
            <person name="Giuseppe L.R."/>
            <person name="Gasser R.B."/>
        </authorList>
    </citation>
    <scope>NUCLEOTIDE SEQUENCE [LARGE SCALE GENOMIC DNA]</scope>
    <source>
        <strain evidence="2">ISS176</strain>
    </source>
</reference>
<keyword evidence="1" id="KW-0472">Membrane</keyword>
<sequence length="158" mass="18703">MHHHTNVMCNCSFCFGTKGVYSDKDYLWSELLFPYFHFIKTDIIIDITSRKNLLTAIAFPSIQTTHTKNFENLPYLRVNFIQSLFCLFFGLYLCFLDSLRFIHLYKYNATAKVYQQQLQFQLCCLVMMRNVICCKFDYFGRISVACKNLKWLFAVLAC</sequence>
<accession>A0A0V1KHA9</accession>
<evidence type="ECO:0000313" key="3">
    <source>
        <dbReference type="Proteomes" id="UP000054826"/>
    </source>
</evidence>
<name>A0A0V1KHA9_TRIPS</name>